<evidence type="ECO:0000256" key="6">
    <source>
        <dbReference type="ARBA" id="ARBA00022989"/>
    </source>
</evidence>
<dbReference type="SUPFAM" id="SSF49313">
    <property type="entry name" value="Cadherin-like"/>
    <property type="match status" value="2"/>
</dbReference>
<dbReference type="InterPro" id="IPR032179">
    <property type="entry name" value="Cry22Aa_Ig-like"/>
</dbReference>
<keyword evidence="5" id="KW-0256">Endoplasmic reticulum</keyword>
<dbReference type="Pfam" id="PF05345">
    <property type="entry name" value="He_PIG"/>
    <property type="match status" value="1"/>
</dbReference>
<dbReference type="SUPFAM" id="SSF63446">
    <property type="entry name" value="Type I dockerin domain"/>
    <property type="match status" value="1"/>
</dbReference>
<comment type="similarity">
    <text evidence="2">Belongs to the malectin family.</text>
</comment>
<evidence type="ECO:0000256" key="4">
    <source>
        <dbReference type="ARBA" id="ARBA00022729"/>
    </source>
</evidence>
<keyword evidence="9" id="KW-0119">Carbohydrate metabolism</keyword>
<dbReference type="InterPro" id="IPR039155">
    <property type="entry name" value="MLEC"/>
</dbReference>
<dbReference type="Pfam" id="PF11721">
    <property type="entry name" value="Malectin"/>
    <property type="match status" value="2"/>
</dbReference>
<dbReference type="SUPFAM" id="SSF49785">
    <property type="entry name" value="Galactose-binding domain-like"/>
    <property type="match status" value="2"/>
</dbReference>
<proteinExistence type="inferred from homology"/>
<dbReference type="InterPro" id="IPR005084">
    <property type="entry name" value="CBM6"/>
</dbReference>
<dbReference type="PROSITE" id="PS00018">
    <property type="entry name" value="EF_HAND_1"/>
    <property type="match status" value="1"/>
</dbReference>
<dbReference type="Pfam" id="PF03422">
    <property type="entry name" value="CBM_6"/>
    <property type="match status" value="1"/>
</dbReference>
<comment type="subcellular location">
    <subcellularLocation>
        <location evidence="1">Endoplasmic reticulum membrane</location>
        <topology evidence="1">Single-pass type I membrane protein</topology>
    </subcellularLocation>
</comment>
<evidence type="ECO:0000256" key="3">
    <source>
        <dbReference type="ARBA" id="ARBA00022692"/>
    </source>
</evidence>
<evidence type="ECO:0000313" key="12">
    <source>
        <dbReference type="Proteomes" id="UP000576209"/>
    </source>
</evidence>
<organism evidence="11 12">
    <name type="scientific">Neolewinella aquimaris</name>
    <dbReference type="NCBI Taxonomy" id="1835722"/>
    <lineage>
        <taxon>Bacteria</taxon>
        <taxon>Pseudomonadati</taxon>
        <taxon>Bacteroidota</taxon>
        <taxon>Saprospiria</taxon>
        <taxon>Saprospirales</taxon>
        <taxon>Lewinellaceae</taxon>
        <taxon>Neolewinella</taxon>
    </lineage>
</organism>
<dbReference type="GO" id="GO:0005509">
    <property type="term" value="F:calcium ion binding"/>
    <property type="evidence" value="ECO:0007669"/>
    <property type="project" value="InterPro"/>
</dbReference>
<dbReference type="GO" id="GO:0016020">
    <property type="term" value="C:membrane"/>
    <property type="evidence" value="ECO:0007669"/>
    <property type="project" value="InterPro"/>
</dbReference>
<dbReference type="Pfam" id="PF17957">
    <property type="entry name" value="Big_7"/>
    <property type="match status" value="1"/>
</dbReference>
<dbReference type="CDD" id="cd04080">
    <property type="entry name" value="CBM6_cellulase-like"/>
    <property type="match status" value="1"/>
</dbReference>
<dbReference type="Gene3D" id="2.60.120.260">
    <property type="entry name" value="Galactose-binding domain-like"/>
    <property type="match status" value="1"/>
</dbReference>
<protein>
    <recommendedName>
        <fullName evidence="10">CBM6 domain-containing protein</fullName>
    </recommendedName>
</protein>
<dbReference type="InterPro" id="IPR018247">
    <property type="entry name" value="EF_Hand_1_Ca_BS"/>
</dbReference>
<dbReference type="GO" id="GO:0000272">
    <property type="term" value="P:polysaccharide catabolic process"/>
    <property type="evidence" value="ECO:0007669"/>
    <property type="project" value="InterPro"/>
</dbReference>
<keyword evidence="8" id="KW-0325">Glycoprotein</keyword>
<dbReference type="InterPro" id="IPR013783">
    <property type="entry name" value="Ig-like_fold"/>
</dbReference>
<dbReference type="InterPro" id="IPR008979">
    <property type="entry name" value="Galactose-bd-like_sf"/>
</dbReference>
<dbReference type="PROSITE" id="PS51175">
    <property type="entry name" value="CBM6"/>
    <property type="match status" value="1"/>
</dbReference>
<dbReference type="InterPro" id="IPR036439">
    <property type="entry name" value="Dockerin_dom_sf"/>
</dbReference>
<evidence type="ECO:0000256" key="2">
    <source>
        <dbReference type="ARBA" id="ARBA00009141"/>
    </source>
</evidence>
<dbReference type="RefSeq" id="WP_183494239.1">
    <property type="nucleotide sequence ID" value="NZ_JACIFF010000001.1"/>
</dbReference>
<dbReference type="CDD" id="cd08547">
    <property type="entry name" value="Type_II_cohesin"/>
    <property type="match status" value="1"/>
</dbReference>
<dbReference type="InterPro" id="IPR015919">
    <property type="entry name" value="Cadherin-like_sf"/>
</dbReference>
<keyword evidence="4" id="KW-0732">Signal</keyword>
<keyword evidence="6" id="KW-1133">Transmembrane helix</keyword>
<evidence type="ECO:0000259" key="10">
    <source>
        <dbReference type="PROSITE" id="PS51175"/>
    </source>
</evidence>
<keyword evidence="12" id="KW-1185">Reference proteome</keyword>
<comment type="caution">
    <text evidence="11">The sequence shown here is derived from an EMBL/GenBank/DDBJ whole genome shotgun (WGS) entry which is preliminary data.</text>
</comment>
<dbReference type="Gene3D" id="2.60.120.430">
    <property type="entry name" value="Galactose-binding lectin"/>
    <property type="match status" value="2"/>
</dbReference>
<keyword evidence="3" id="KW-0812">Transmembrane</keyword>
<dbReference type="Gene3D" id="2.60.40.4130">
    <property type="match status" value="1"/>
</dbReference>
<dbReference type="Gene3D" id="2.60.40.10">
    <property type="entry name" value="Immunoglobulins"/>
    <property type="match status" value="6"/>
</dbReference>
<evidence type="ECO:0000313" key="11">
    <source>
        <dbReference type="EMBL" id="MBB4078008.1"/>
    </source>
</evidence>
<accession>A0A840E7H0</accession>
<dbReference type="Proteomes" id="UP000576209">
    <property type="component" value="Unassembled WGS sequence"/>
</dbReference>
<feature type="domain" description="CBM6" evidence="10">
    <location>
        <begin position="619"/>
        <end position="759"/>
    </location>
</feature>
<dbReference type="PANTHER" id="PTHR13460">
    <property type="match status" value="1"/>
</dbReference>
<sequence>MLCLLLPGYLLQAQADLVLSPAAPTLNVGDNLTLTLQVVAGSQELDGVAAHLDFDPAFITVNSVVYNASSELPTVIVDPTDFKPSGMIDAATGLLGGTFVNGTFDYLTINLTAIAEGTTSIDFSFDSGPPDRKTQISRIGVPVFGTATGTSLTITSPNAPPTVSITSPTNGAVFSQGDDVVITASANDSDGTVSSVAFFDGSTPLGVDNDAPYFVTLPNISSGAHTLTAVATDDNGATTTSSAINVTANDPAPFQLCIASGSAGLEAFGRVFEADNSSAGGHPTRTNGKKYAGYNGAIAGTNNSAELLLFQEEIYGGKTGLAGTDPAFTYDVPVANGFYAVDLYFAEVYHPSSGGRIFDVFLEENLILDEYDLVDPVKDGISSNQTAITRTYFVQVADGELSVQIGPATVDNGKLSGLCITRVPSANLMPSTSFAALEAEALMPADIDLGISDPEGDNLTILLSPSLPAGLTLDLTNLKITGTPEIATVGTYTINAIISDGTSAPITREYTLEISEPGPNDPPTIGAIADVAVNEGDAISVNVIVTDDNLPAATLQIFDKSDGGTNPFMPATAISGYTFTDNGNGNYTLNWTPSAGEGRSYYAVVVADDGINPEVKQSFTIDVAQQIPGTILSRTFNNPLPWYGSSTPGAGFSVAIETNAAKNIGYIDNGDFVEYWVNIPAAGDYKWRFSGAKGNNGTTTVTLSEDDGGFSAIGTVAVPNTGWQTYNDYLADVTFSNPGLQKIRLDFNGGCNTNEFEFTLITAADNTPPVIALLGDNPLELTVGDAYTELGATASDETDGDISANIIIDASAVDVNTIGSYNVTYNVSDAANNAATEVIRVVNVNSLTNTAPIVTIGNPIDGSTVTRGTSVTLTGTVTDAEEPGLGSSLAWTATDSQFSTTPSNGVGASITGQLVTPGSQTVTASVTDGGGLTDSDAVTVTVSAPGVAITAPTANATLTSTGVQLQWTATDMLYGLQEHFHLYVNPPDPNNIDTDTRISTASANGQTSWNLTELDGITSGANTVIIRAANQFHEEFLSDPNDATSFVQDAVSFTVDLSGPVELPDPCENTLYRINVGGPAVASADATLLGWSPDTGNFGDAGNSPYLVANSSGNSTFSGNSGAAHSGPIIMTDPTVPTSASAEIFNTERYDAGSNPEMKWEFPVIPNTEVQVTLLFAELYNGITAAGQRVFDVAIEGNVLPAFDNLDPFAIAGPKGAFTRSATLVVTDDVLTIEFIHVTENPALKGIQICNLSGTVDNAPPVIALLGDNPLNLTVGDAYSDPGATASDNVDGDLTTAIVVGGDPVNTSVAGTYEVTYNVSDAAGNPAQEVLRTVNVNLPDEACAYVAINPTGTNILTASTYSNGFIITNNSQGSLQIASVSFDLSTAIYPNMVFDPVGTAGDATAKCLTVVSESGGNGSVGLTIPGNGGLGSDPDCTTPFLGETEVGNGGYSVLNVAFNDFEPGESINFAIDIDPTSIEGFNSAGNAGAISGLELAGTTVTVEFTNGQTVTTSTGELYRIQPSSMVGVENYFYPGSESTAPDLTVLGVSGASTEPGFLDATVGGESQTVQISGAPGQAVSLLILESTIEDVGPGITPGTYEANKLQVIQELDAVIGGGGTVDIPITLADNASGDIYHLVAVKTRTDDGICGIGTTNTSDVWRLKVDPVFGEPSVLFEINPGQGLNASTYGGNSNFQITNQSTGTLQVTGVSLDLSTGILPDMVFDPTGTGGDATAQCFTPGGSAATVGLVAPTAPCASPFSGVRNGGFDILSTTYTDFDPGETFTFSVDIDPNSIQGVAGAGNAGAVSGYELVGATLTVTFNDGSTLVSSLYEDGSLGGSQAVVAAGAPVAPSIAVAGLPSTPATVSDPNQSITVTGTPGDHVSLLLMDSRLFIASGDPPFGVADETYYANEAMSGKTLYTGVIGGGGTVDIPVTLLQTVSGNTTPDGGLNQLVAVTSAAPYAVDQPVSQTSNVVTLLYDPSAGIPDLTVSVTRQGMTDHSGDYTVKLYAVNEATPVYDLTATADPTGQMTVDGLAPGTYELAVKYPNCLQRVDVITITGNGDAHNVGELRTGDINNNNHVNILDFSVMVNSFNKDINDAGYNASANLNEVSKVTIQDFSLMVSNFNQLGEMPSGLVP</sequence>
<dbReference type="InterPro" id="IPR021720">
    <property type="entry name" value="Malectin_dom"/>
</dbReference>
<dbReference type="InterPro" id="IPR006584">
    <property type="entry name" value="Cellulose-bd_IV"/>
</dbReference>
<dbReference type="Pfam" id="PF16403">
    <property type="entry name" value="Bact_surface_Ig-like"/>
    <property type="match status" value="2"/>
</dbReference>
<dbReference type="PANTHER" id="PTHR13460:SF0">
    <property type="entry name" value="MALECTIN"/>
    <property type="match status" value="1"/>
</dbReference>
<evidence type="ECO:0000256" key="9">
    <source>
        <dbReference type="ARBA" id="ARBA00023277"/>
    </source>
</evidence>
<evidence type="ECO:0000256" key="1">
    <source>
        <dbReference type="ARBA" id="ARBA00004115"/>
    </source>
</evidence>
<evidence type="ECO:0000256" key="7">
    <source>
        <dbReference type="ARBA" id="ARBA00023136"/>
    </source>
</evidence>
<gene>
    <name evidence="11" type="ORF">GGR28_000609</name>
</gene>
<keyword evidence="7" id="KW-0472">Membrane</keyword>
<dbReference type="EMBL" id="JACIFF010000001">
    <property type="protein sequence ID" value="MBB4078008.1"/>
    <property type="molecule type" value="Genomic_DNA"/>
</dbReference>
<dbReference type="SMART" id="SM00606">
    <property type="entry name" value="CBD_IV"/>
    <property type="match status" value="1"/>
</dbReference>
<reference evidence="11 12" key="1">
    <citation type="submission" date="2020-08" db="EMBL/GenBank/DDBJ databases">
        <title>Genomic Encyclopedia of Type Strains, Phase IV (KMG-IV): sequencing the most valuable type-strain genomes for metagenomic binning, comparative biology and taxonomic classification.</title>
        <authorList>
            <person name="Goeker M."/>
        </authorList>
    </citation>
    <scope>NUCLEOTIDE SEQUENCE [LARGE SCALE GENOMIC DNA]</scope>
    <source>
        <strain evidence="11 12">DSM 105137</strain>
    </source>
</reference>
<name>A0A840E7H0_9BACT</name>
<evidence type="ECO:0000256" key="8">
    <source>
        <dbReference type="ARBA" id="ARBA00023180"/>
    </source>
</evidence>
<evidence type="ECO:0000256" key="5">
    <source>
        <dbReference type="ARBA" id="ARBA00022824"/>
    </source>
</evidence>
<dbReference type="GO" id="GO:0030246">
    <property type="term" value="F:carbohydrate binding"/>
    <property type="evidence" value="ECO:0007669"/>
    <property type="project" value="InterPro"/>
</dbReference>